<feature type="transmembrane region" description="Helical" evidence="1">
    <location>
        <begin position="35"/>
        <end position="53"/>
    </location>
</feature>
<evidence type="ECO:0008006" key="4">
    <source>
        <dbReference type="Google" id="ProtNLM"/>
    </source>
</evidence>
<gene>
    <name evidence="2" type="ORF">DLM85_00835</name>
</gene>
<dbReference type="Proteomes" id="UP000248553">
    <property type="component" value="Unassembled WGS sequence"/>
</dbReference>
<feature type="transmembrane region" description="Helical" evidence="1">
    <location>
        <begin position="115"/>
        <end position="133"/>
    </location>
</feature>
<name>A0A328BRX0_9BACT</name>
<evidence type="ECO:0000313" key="3">
    <source>
        <dbReference type="Proteomes" id="UP000248553"/>
    </source>
</evidence>
<feature type="transmembrane region" description="Helical" evidence="1">
    <location>
        <begin position="153"/>
        <end position="172"/>
    </location>
</feature>
<keyword evidence="1" id="KW-0472">Membrane</keyword>
<protein>
    <recommendedName>
        <fullName evidence="4">Succinate dehydrogenase</fullName>
    </recommendedName>
</protein>
<keyword evidence="1" id="KW-1133">Transmembrane helix</keyword>
<keyword evidence="1" id="KW-0812">Transmembrane</keyword>
<keyword evidence="3" id="KW-1185">Reference proteome</keyword>
<proteinExistence type="predicted"/>
<sequence length="190" mass="20466">MFIFAHLINHLAVLAGVPAHRALMTALRTVYRQPLVEAVLLLAVLGQVGTGLWQAGQLRRRPLPAAARVQLWTGLYLAFFLLVHTGAVLAGRGYFGLDTNVYYAAAGLNTWPFPLFFGPYYLLAVAAVFGHLAAVHVRKGAAVFGERAAHRQAWALGGLGVALGLLILYGMTDGLRGLPIPPAYLRTLGR</sequence>
<comment type="caution">
    <text evidence="2">The sequence shown here is derived from an EMBL/GenBank/DDBJ whole genome shotgun (WGS) entry which is preliminary data.</text>
</comment>
<accession>A0A328BRX0</accession>
<dbReference type="EMBL" id="QHKM01000001">
    <property type="protein sequence ID" value="RAK69445.1"/>
    <property type="molecule type" value="Genomic_DNA"/>
</dbReference>
<feature type="transmembrane region" description="Helical" evidence="1">
    <location>
        <begin position="74"/>
        <end position="95"/>
    </location>
</feature>
<evidence type="ECO:0000313" key="2">
    <source>
        <dbReference type="EMBL" id="RAK69445.1"/>
    </source>
</evidence>
<reference evidence="3" key="1">
    <citation type="submission" date="2018-05" db="EMBL/GenBank/DDBJ databases">
        <authorList>
            <person name="Nie L."/>
        </authorList>
    </citation>
    <scope>NUCLEOTIDE SEQUENCE [LARGE SCALE GENOMIC DNA]</scope>
    <source>
        <strain evidence="3">NL</strain>
    </source>
</reference>
<organism evidence="2 3">
    <name type="scientific">Hymenobacter edaphi</name>
    <dbReference type="NCBI Taxonomy" id="2211146"/>
    <lineage>
        <taxon>Bacteria</taxon>
        <taxon>Pseudomonadati</taxon>
        <taxon>Bacteroidota</taxon>
        <taxon>Cytophagia</taxon>
        <taxon>Cytophagales</taxon>
        <taxon>Hymenobacteraceae</taxon>
        <taxon>Hymenobacter</taxon>
    </lineage>
</organism>
<evidence type="ECO:0000256" key="1">
    <source>
        <dbReference type="SAM" id="Phobius"/>
    </source>
</evidence>
<dbReference type="AlphaFoldDB" id="A0A328BRX0"/>